<feature type="region of interest" description="Disordered" evidence="1">
    <location>
        <begin position="1"/>
        <end position="27"/>
    </location>
</feature>
<dbReference type="RefSeq" id="WP_146537338.1">
    <property type="nucleotide sequence ID" value="NZ_SJPX01000006.1"/>
</dbReference>
<keyword evidence="3" id="KW-1185">Reference proteome</keyword>
<accession>A0A5C6EH29</accession>
<name>A0A5C6EH29_9BACT</name>
<feature type="compositionally biased region" description="Polar residues" evidence="1">
    <location>
        <begin position="219"/>
        <end position="246"/>
    </location>
</feature>
<feature type="region of interest" description="Disordered" evidence="1">
    <location>
        <begin position="201"/>
        <end position="316"/>
    </location>
</feature>
<comment type="caution">
    <text evidence="2">The sequence shown here is derived from an EMBL/GenBank/DDBJ whole genome shotgun (WGS) entry which is preliminary data.</text>
</comment>
<dbReference type="Proteomes" id="UP000317977">
    <property type="component" value="Unassembled WGS sequence"/>
</dbReference>
<organism evidence="2 3">
    <name type="scientific">Rubripirellula reticaptiva</name>
    <dbReference type="NCBI Taxonomy" id="2528013"/>
    <lineage>
        <taxon>Bacteria</taxon>
        <taxon>Pseudomonadati</taxon>
        <taxon>Planctomycetota</taxon>
        <taxon>Planctomycetia</taxon>
        <taxon>Pirellulales</taxon>
        <taxon>Pirellulaceae</taxon>
        <taxon>Rubripirellula</taxon>
    </lineage>
</organism>
<evidence type="ECO:0000313" key="3">
    <source>
        <dbReference type="Proteomes" id="UP000317977"/>
    </source>
</evidence>
<sequence length="447" mass="47039">MTISTSISSFSGRPLPVENLQQSGRTPAAIESSAATRFSRSSQGLSRINALVENIHYQLGQANQTDPSFRDHQSLIDRSLDEIGELLGKPRSIGDANDPVFEGLNLSQIVAVEVLSLPANAQAMFAGDVSQENARAQSFVADAERLRSGGSLKIDTGDQIRSIMIRPGTSLAGIAERINSENVGVRAAAFSGHLKLTSDSTSSLEADAEHSSFSKANEENQTSDLNGLQTTDVGISSLQPEKSQVESGGHDSLATEAPQSPTANASEEVEGSATFDEGMDPNTLQSGQDSLRTSSGDGQGPTVTIDGNLLQSVSSSRSVNVNGESVLEKNGRYEFNQNGLRLSVEFAKDFSGKFDTFAVSTSGSAKLGNVPTRPLDSAFDEQSVVMIQKALGGLFEIASGGAYSSRKASPKAAYAITIDALEHLNSLTGYSTQSGRALSGTAFDRFA</sequence>
<evidence type="ECO:0000313" key="2">
    <source>
        <dbReference type="EMBL" id="TWU46906.1"/>
    </source>
</evidence>
<protein>
    <submittedName>
        <fullName evidence="2">Uncharacterized protein</fullName>
    </submittedName>
</protein>
<feature type="compositionally biased region" description="Polar residues" evidence="1">
    <location>
        <begin position="282"/>
        <end position="296"/>
    </location>
</feature>
<dbReference type="AlphaFoldDB" id="A0A5C6EH29"/>
<dbReference type="EMBL" id="SJPX01000006">
    <property type="protein sequence ID" value="TWU46906.1"/>
    <property type="molecule type" value="Genomic_DNA"/>
</dbReference>
<feature type="compositionally biased region" description="Basic and acidic residues" evidence="1">
    <location>
        <begin position="207"/>
        <end position="218"/>
    </location>
</feature>
<feature type="compositionally biased region" description="Polar residues" evidence="1">
    <location>
        <begin position="1"/>
        <end position="11"/>
    </location>
</feature>
<dbReference type="OrthoDB" id="231949at2"/>
<gene>
    <name evidence="2" type="ORF">Poly59_58800</name>
</gene>
<proteinExistence type="predicted"/>
<reference evidence="2 3" key="1">
    <citation type="submission" date="2019-02" db="EMBL/GenBank/DDBJ databases">
        <title>Deep-cultivation of Planctomycetes and their phenomic and genomic characterization uncovers novel biology.</title>
        <authorList>
            <person name="Wiegand S."/>
            <person name="Jogler M."/>
            <person name="Boedeker C."/>
            <person name="Pinto D."/>
            <person name="Vollmers J."/>
            <person name="Rivas-Marin E."/>
            <person name="Kohn T."/>
            <person name="Peeters S.H."/>
            <person name="Heuer A."/>
            <person name="Rast P."/>
            <person name="Oberbeckmann S."/>
            <person name="Bunk B."/>
            <person name="Jeske O."/>
            <person name="Meyerdierks A."/>
            <person name="Storesund J.E."/>
            <person name="Kallscheuer N."/>
            <person name="Luecker S."/>
            <person name="Lage O.M."/>
            <person name="Pohl T."/>
            <person name="Merkel B.J."/>
            <person name="Hornburger P."/>
            <person name="Mueller R.-W."/>
            <person name="Bruemmer F."/>
            <person name="Labrenz M."/>
            <person name="Spormann A.M."/>
            <person name="Op Den Camp H."/>
            <person name="Overmann J."/>
            <person name="Amann R."/>
            <person name="Jetten M.S.M."/>
            <person name="Mascher T."/>
            <person name="Medema M.H."/>
            <person name="Devos D.P."/>
            <person name="Kaster A.-K."/>
            <person name="Ovreas L."/>
            <person name="Rohde M."/>
            <person name="Galperin M.Y."/>
            <person name="Jogler C."/>
        </authorList>
    </citation>
    <scope>NUCLEOTIDE SEQUENCE [LARGE SCALE GENOMIC DNA]</scope>
    <source>
        <strain evidence="2 3">Poly59</strain>
    </source>
</reference>
<evidence type="ECO:0000256" key="1">
    <source>
        <dbReference type="SAM" id="MobiDB-lite"/>
    </source>
</evidence>